<feature type="disulfide bond" evidence="6">
    <location>
        <begin position="161"/>
        <end position="187"/>
    </location>
</feature>
<dbReference type="Gene3D" id="2.20.80.10">
    <property type="entry name" value="Lipovitellin-phosvitin complex, chain A, domain 4"/>
    <property type="match status" value="1"/>
</dbReference>
<comment type="caution">
    <text evidence="6">Lacks conserved residue(s) required for the propagation of feature annotation.</text>
</comment>
<dbReference type="SMART" id="SM00638">
    <property type="entry name" value="LPD_N"/>
    <property type="match status" value="1"/>
</dbReference>
<dbReference type="GO" id="GO:0005319">
    <property type="term" value="F:lipid transporter activity"/>
    <property type="evidence" value="ECO:0007669"/>
    <property type="project" value="InterPro"/>
</dbReference>
<feature type="signal peptide" evidence="8">
    <location>
        <begin position="1"/>
        <end position="16"/>
    </location>
</feature>
<feature type="domain" description="Vitellogenin" evidence="9">
    <location>
        <begin position="23"/>
        <end position="661"/>
    </location>
</feature>
<evidence type="ECO:0000313" key="10">
    <source>
        <dbReference type="Ensembl" id="ENSCSEP00000013488.1"/>
    </source>
</evidence>
<feature type="region of interest" description="Disordered" evidence="7">
    <location>
        <begin position="1050"/>
        <end position="1070"/>
    </location>
</feature>
<evidence type="ECO:0000256" key="6">
    <source>
        <dbReference type="PROSITE-ProRule" id="PRU00557"/>
    </source>
</evidence>
<dbReference type="Pfam" id="PF09172">
    <property type="entry name" value="Vit_open_b-sht"/>
    <property type="match status" value="1"/>
</dbReference>
<dbReference type="Proteomes" id="UP000265120">
    <property type="component" value="Chromosome 2"/>
</dbReference>
<dbReference type="Gene3D" id="2.20.50.20">
    <property type="entry name" value="Lipovitellin. Chain A, domain 3"/>
    <property type="match status" value="1"/>
</dbReference>
<dbReference type="InterPro" id="IPR015255">
    <property type="entry name" value="Vitellinogen_open_b-sht"/>
</dbReference>
<dbReference type="InterPro" id="IPR015819">
    <property type="entry name" value="Lipid_transp_b-sht_shell"/>
</dbReference>
<dbReference type="InterPro" id="IPR037088">
    <property type="entry name" value="Vitellinogen_b-sht_shell_sf"/>
</dbReference>
<name>A0A3P8VDW2_CYNSE</name>
<dbReference type="AlphaFoldDB" id="A0A3P8VDW2"/>
<evidence type="ECO:0000256" key="8">
    <source>
        <dbReference type="SAM" id="SignalP"/>
    </source>
</evidence>
<dbReference type="FunFam" id="2.20.50.20:FF:000005">
    <property type="entry name" value="Vitellogenin 3"/>
    <property type="match status" value="1"/>
</dbReference>
<accession>A0A3P8VDW2</accession>
<reference evidence="10" key="3">
    <citation type="submission" date="2025-09" db="UniProtKB">
        <authorList>
            <consortium name="Ensembl"/>
        </authorList>
    </citation>
    <scope>IDENTIFICATION</scope>
</reference>
<dbReference type="Ensembl" id="ENSCSET00000013646.1">
    <property type="protein sequence ID" value="ENSCSEP00000013488.1"/>
    <property type="gene ID" value="ENSCSEG00000008649.1"/>
</dbReference>
<evidence type="ECO:0000256" key="1">
    <source>
        <dbReference type="ARBA" id="ARBA00022553"/>
    </source>
</evidence>
<dbReference type="InterPro" id="IPR001747">
    <property type="entry name" value="Vitellogenin_N"/>
</dbReference>
<keyword evidence="11" id="KW-1185">Reference proteome</keyword>
<dbReference type="GO" id="GO:0032355">
    <property type="term" value="P:response to estradiol"/>
    <property type="evidence" value="ECO:0007669"/>
    <property type="project" value="TreeGrafter"/>
</dbReference>
<dbReference type="Pfam" id="PF09175">
    <property type="entry name" value="Vit_b-sht_shell"/>
    <property type="match status" value="1"/>
</dbReference>
<keyword evidence="3" id="KW-0758">Storage protein</keyword>
<reference evidence="10" key="2">
    <citation type="submission" date="2025-08" db="UniProtKB">
        <authorList>
            <consortium name="Ensembl"/>
        </authorList>
    </citation>
    <scope>IDENTIFICATION</scope>
</reference>
<dbReference type="InterPro" id="IPR011030">
    <property type="entry name" value="Lipovitellin_superhlx_dom"/>
</dbReference>
<dbReference type="SUPFAM" id="SSF48431">
    <property type="entry name" value="Lipovitellin-phosvitin complex, superhelical domain"/>
    <property type="match status" value="1"/>
</dbReference>
<dbReference type="InterPro" id="IPR015817">
    <property type="entry name" value="Vitellinogen_open_b-sht_sub1"/>
</dbReference>
<evidence type="ECO:0000256" key="7">
    <source>
        <dbReference type="SAM" id="MobiDB-lite"/>
    </source>
</evidence>
<dbReference type="Pfam" id="PF01347">
    <property type="entry name" value="Vitellogenin_N"/>
    <property type="match status" value="1"/>
</dbReference>
<feature type="chain" id="PRO_5018125187" evidence="8">
    <location>
        <begin position="17"/>
        <end position="1271"/>
    </location>
</feature>
<keyword evidence="5" id="KW-0325">Glycoprotein</keyword>
<dbReference type="InterPro" id="IPR015816">
    <property type="entry name" value="Vitellinogen_b-sht_N"/>
</dbReference>
<dbReference type="Gene3D" id="1.25.10.20">
    <property type="entry name" value="Vitellinogen, superhelical"/>
    <property type="match status" value="1"/>
</dbReference>
<evidence type="ECO:0000313" key="11">
    <source>
        <dbReference type="Proteomes" id="UP000265120"/>
    </source>
</evidence>
<evidence type="ECO:0000256" key="5">
    <source>
        <dbReference type="ARBA" id="ARBA00023180"/>
    </source>
</evidence>
<feature type="compositionally biased region" description="Low complexity" evidence="7">
    <location>
        <begin position="1056"/>
        <end position="1068"/>
    </location>
</feature>
<dbReference type="PROSITE" id="PS51211">
    <property type="entry name" value="VITELLOGENIN"/>
    <property type="match status" value="1"/>
</dbReference>
<dbReference type="SMART" id="SM01170">
    <property type="entry name" value="DUF1944"/>
    <property type="match status" value="1"/>
</dbReference>
<dbReference type="GeneTree" id="ENSGT00530000064273"/>
<evidence type="ECO:0000256" key="3">
    <source>
        <dbReference type="ARBA" id="ARBA00022761"/>
    </source>
</evidence>
<organism evidence="10 11">
    <name type="scientific">Cynoglossus semilaevis</name>
    <name type="common">Tongue sole</name>
    <dbReference type="NCBI Taxonomy" id="244447"/>
    <lineage>
        <taxon>Eukaryota</taxon>
        <taxon>Metazoa</taxon>
        <taxon>Chordata</taxon>
        <taxon>Craniata</taxon>
        <taxon>Vertebrata</taxon>
        <taxon>Euteleostomi</taxon>
        <taxon>Actinopterygii</taxon>
        <taxon>Neopterygii</taxon>
        <taxon>Teleostei</taxon>
        <taxon>Neoteleostei</taxon>
        <taxon>Acanthomorphata</taxon>
        <taxon>Carangaria</taxon>
        <taxon>Pleuronectiformes</taxon>
        <taxon>Pleuronectoidei</taxon>
        <taxon>Cynoglossidae</taxon>
        <taxon>Cynoglossinae</taxon>
        <taxon>Cynoglossus</taxon>
    </lineage>
</organism>
<dbReference type="PANTHER" id="PTHR23345:SF29">
    <property type="entry name" value="VITELLOGENIN 3, PHOSVITINLESS"/>
    <property type="match status" value="1"/>
</dbReference>
<keyword evidence="1" id="KW-0597">Phosphoprotein</keyword>
<dbReference type="PANTHER" id="PTHR23345">
    <property type="entry name" value="VITELLOGENIN-RELATED"/>
    <property type="match status" value="1"/>
</dbReference>
<dbReference type="SMART" id="SM01169">
    <property type="entry name" value="DUF1943"/>
    <property type="match status" value="1"/>
</dbReference>
<proteinExistence type="predicted"/>
<dbReference type="STRING" id="244447.ENSCSEP00000013488"/>
<dbReference type="SUPFAM" id="SSF56968">
    <property type="entry name" value="Lipovitellin-phosvitin complex, beta-sheet shell regions"/>
    <property type="match status" value="3"/>
</dbReference>
<evidence type="ECO:0000256" key="4">
    <source>
        <dbReference type="ARBA" id="ARBA00023157"/>
    </source>
</evidence>
<dbReference type="InParanoid" id="A0A3P8VDW2"/>
<dbReference type="GO" id="GO:0045735">
    <property type="term" value="F:nutrient reservoir activity"/>
    <property type="evidence" value="ECO:0007669"/>
    <property type="project" value="UniProtKB-KW"/>
</dbReference>
<dbReference type="FunCoup" id="A0A3P8VDW2">
    <property type="interactions" value="1"/>
</dbReference>
<evidence type="ECO:0000259" key="9">
    <source>
        <dbReference type="PROSITE" id="PS51211"/>
    </source>
</evidence>
<dbReference type="InterPro" id="IPR050733">
    <property type="entry name" value="Vitellogenin/Apolipophorin"/>
</dbReference>
<evidence type="ECO:0000256" key="2">
    <source>
        <dbReference type="ARBA" id="ARBA00022729"/>
    </source>
</evidence>
<sequence>MRGLRLLLLCCCVALASKFQLKLNPQMSYEYRYEGVVKFGLGIPNVAESGVRLTCKVNIAGLSAQTFALKISDLVFNKLNGVPGQTSFSASPKIAGRISAQLNNPIMFEYVSGHIGDIRASAAVSDTVLNIVRGILGFFQVTLKTTQRVYELEEVGIHGMCQSHYTIEENKETKDMSVTKVVDVDNCREKAAVYSGLATAVLDEAARRRGESIATTVRYIHTVRPTAEGGVVTKAQALERQFFTPFNVKGGTLKMQATKELVLLDVRGAERAVIFRAAESRGNMVFKFVDASVNIPVLMQNLKDPVPKAVELIKRLADANIYQIDSSTTEDTIKVYQLLRAMPFEGLEELWKNLSTNDEYRRWLLDMVVEVGDARLLKFLEKRFLAGDMTPLHAMQIMLLSMNHLRPLPELVELAKVFLNMPFTKSNIYLWHGVVLSYGSLVYKHCAYYTPCPVAAVQPLLDMATEALRTKNEADMVLVLKALGNAGHPGSIKTIIRFLPGVAAVPVDLPPRVLSAAVQSMRLIAARDPHSVQDVALTLFLEKNLPSDIRMLALMMLFEAKPSMSLVSTLATHLQQESDLHLVSFSFSLLKSLARSRTPENHALVTACNVAVKILAPKYGRLSYHYSKALRLDWFSDEYLMGTAAEAFMLKGATRVVPSEIIMKWKMNFIGRILQLLEIGVRADGIKELFGANIPAFKGDLSFTDFQAILSVLKNWENLPTDQPVFTAYSRASGQEWFFTDINKDLIQNIVGAISPDAGKERPLWTVIENLQKGTSWHWTRAFLIFEARFFQATTLGLPVEISKYYEAVNGITTNAKAAVNPPLTQNLGQLLTSEVALETDGFIGCTKDFWITYGINTELFQSGIEFKAKTQHAVPWKFSVKMNVREKKFEFDLPAFKKEVELFSVRSNVYVVSRNIEEPDKAKMTPIMPKDGDSDHEVVHVDPSVVKPESKPMVRANTWHPVTKMCTESNIYGVGACVESELRREFYHEEYPLYYFLGYTAFAFKLTPAQTNKPMERIHFELNLNPSSRQPMNAQQLLRALRRLSKEAAQRHRLSSNSASSGQSQQDSRVEFVDSAPAPVFNVKAFAVGGNEKPEGYEACVYYTPEANMKNTQLIVSQVGDDTNWKMCLDASVISHSGLQTHIRWGSECQSYEMSIKANAGRLPGSLPTLRAKVHWSTIPETMAAMGRRVESYIPGVALLLGFSEQHETNVKQEVTASVVAASADSVDVKLKLPEYTVYRKAIPFPLPPVSFEEVQSDARNGTRDGFGQT</sequence>
<dbReference type="OMA" id="AFMILFD"/>
<dbReference type="Gene3D" id="2.20.90.10">
    <property type="entry name" value="Vitellinogen, beta-sheet shell domain"/>
    <property type="match status" value="1"/>
</dbReference>
<dbReference type="Gene3D" id="2.30.230.10">
    <property type="entry name" value="Lipovitellin, beta-sheet shell regions, chain A"/>
    <property type="match status" value="1"/>
</dbReference>
<dbReference type="GO" id="GO:0071391">
    <property type="term" value="P:cellular response to estrogen stimulus"/>
    <property type="evidence" value="ECO:0007669"/>
    <property type="project" value="TreeGrafter"/>
</dbReference>
<keyword evidence="4 6" id="KW-1015">Disulfide bond</keyword>
<reference evidence="10 11" key="1">
    <citation type="journal article" date="2014" name="Nat. Genet.">
        <title>Whole-genome sequence of a flatfish provides insights into ZW sex chromosome evolution and adaptation to a benthic lifestyle.</title>
        <authorList>
            <person name="Chen S."/>
            <person name="Zhang G."/>
            <person name="Shao C."/>
            <person name="Huang Q."/>
            <person name="Liu G."/>
            <person name="Zhang P."/>
            <person name="Song W."/>
            <person name="An N."/>
            <person name="Chalopin D."/>
            <person name="Volff J.N."/>
            <person name="Hong Y."/>
            <person name="Li Q."/>
            <person name="Sha Z."/>
            <person name="Zhou H."/>
            <person name="Xie M."/>
            <person name="Yu Q."/>
            <person name="Liu Y."/>
            <person name="Xiang H."/>
            <person name="Wang N."/>
            <person name="Wu K."/>
            <person name="Yang C."/>
            <person name="Zhou Q."/>
            <person name="Liao X."/>
            <person name="Yang L."/>
            <person name="Hu Q."/>
            <person name="Zhang J."/>
            <person name="Meng L."/>
            <person name="Jin L."/>
            <person name="Tian Y."/>
            <person name="Lian J."/>
            <person name="Yang J."/>
            <person name="Miao G."/>
            <person name="Liu S."/>
            <person name="Liang Z."/>
            <person name="Yan F."/>
            <person name="Li Y."/>
            <person name="Sun B."/>
            <person name="Zhang H."/>
            <person name="Zhang J."/>
            <person name="Zhu Y."/>
            <person name="Du M."/>
            <person name="Zhao Y."/>
            <person name="Schartl M."/>
            <person name="Tang Q."/>
            <person name="Wang J."/>
        </authorList>
    </citation>
    <scope>NUCLEOTIDE SEQUENCE</scope>
</reference>
<protein>
    <submittedName>
        <fullName evidence="10">Vitellogenin 3, phosvitinless</fullName>
    </submittedName>
</protein>
<keyword evidence="2 8" id="KW-0732">Signal</keyword>
<dbReference type="InterPro" id="IPR015258">
    <property type="entry name" value="Vitellinogen_b-sht_shell"/>
</dbReference>